<dbReference type="RefSeq" id="WP_008202982.1">
    <property type="nucleotide sequence ID" value="NZ_CM001023.1"/>
</dbReference>
<dbReference type="InterPro" id="IPR013022">
    <property type="entry name" value="Xyl_isomerase-like_TIM-brl"/>
</dbReference>
<gene>
    <name evidence="3" type="ORF">ALPR1_19443</name>
</gene>
<dbReference type="InterPro" id="IPR036237">
    <property type="entry name" value="Xyl_isomerase-like_sf"/>
</dbReference>
<dbReference type="STRING" id="388413.ALPR1_19443"/>
<evidence type="ECO:0000313" key="3">
    <source>
        <dbReference type="EMBL" id="EAZ81243.1"/>
    </source>
</evidence>
<feature type="chain" id="PRO_5002653173" evidence="1">
    <location>
        <begin position="27"/>
        <end position="303"/>
    </location>
</feature>
<evidence type="ECO:0000313" key="4">
    <source>
        <dbReference type="Proteomes" id="UP000003919"/>
    </source>
</evidence>
<dbReference type="Proteomes" id="UP000003919">
    <property type="component" value="Chromosome"/>
</dbReference>
<organism evidence="3 4">
    <name type="scientific">Algoriphagus machipongonensis</name>
    <dbReference type="NCBI Taxonomy" id="388413"/>
    <lineage>
        <taxon>Bacteria</taxon>
        <taxon>Pseudomonadati</taxon>
        <taxon>Bacteroidota</taxon>
        <taxon>Cytophagia</taxon>
        <taxon>Cytophagales</taxon>
        <taxon>Cyclobacteriaceae</taxon>
        <taxon>Algoriphagus</taxon>
    </lineage>
</organism>
<dbReference type="EMBL" id="AAXU02000001">
    <property type="protein sequence ID" value="EAZ81243.1"/>
    <property type="molecule type" value="Genomic_DNA"/>
</dbReference>
<feature type="domain" description="Xylose isomerase-like TIM barrel" evidence="2">
    <location>
        <begin position="57"/>
        <end position="295"/>
    </location>
</feature>
<dbReference type="Pfam" id="PF01261">
    <property type="entry name" value="AP_endonuc_2"/>
    <property type="match status" value="1"/>
</dbReference>
<protein>
    <submittedName>
        <fullName evidence="3">Probable IolI protein</fullName>
    </submittedName>
</protein>
<accession>A3HXC0</accession>
<name>A3HXC0_9BACT</name>
<feature type="signal peptide" evidence="1">
    <location>
        <begin position="1"/>
        <end position="26"/>
    </location>
</feature>
<keyword evidence="4" id="KW-1185">Reference proteome</keyword>
<dbReference type="SUPFAM" id="SSF51658">
    <property type="entry name" value="Xylose isomerase-like"/>
    <property type="match status" value="1"/>
</dbReference>
<dbReference type="AlphaFoldDB" id="A3HXC0"/>
<evidence type="ECO:0000256" key="1">
    <source>
        <dbReference type="SAM" id="SignalP"/>
    </source>
</evidence>
<keyword evidence="1" id="KW-0732">Signal</keyword>
<evidence type="ECO:0000259" key="2">
    <source>
        <dbReference type="Pfam" id="PF01261"/>
    </source>
</evidence>
<dbReference type="eggNOG" id="COG1082">
    <property type="taxonomic scope" value="Bacteria"/>
</dbReference>
<dbReference type="EMBL" id="CM001023">
    <property type="protein sequence ID" value="EAZ81243.1"/>
    <property type="molecule type" value="Genomic_DNA"/>
</dbReference>
<dbReference type="InterPro" id="IPR050312">
    <property type="entry name" value="IolE/XylAMocC-like"/>
</dbReference>
<comment type="caution">
    <text evidence="3">The sequence shown here is derived from an EMBL/GenBank/DDBJ whole genome shotgun (WGS) entry which is preliminary data.</text>
</comment>
<dbReference type="Gene3D" id="3.20.20.150">
    <property type="entry name" value="Divalent-metal-dependent TIM barrel enzymes"/>
    <property type="match status" value="1"/>
</dbReference>
<dbReference type="OrthoDB" id="930834at2"/>
<sequence>MKRRNILKSLALAPAALAVSPTFAKASELKNVKYKYSLNTSTIRGQKLSLSEIIETSSKAGYDGLEIWISEIETYLGSGKSLSSLKTVLSDAKQTPFNAIGFAPWMAQDPQKSKQGFAQMEKEMGMLADIGCTRIAAPAIGAEGEINVQESAEKYSQLIDLGKKIGVMPQLEFWGAFGPFHNLSQCLSVAVAANNPDTKILPDVYHLFRGGSGFNALKLLSSDAFDIIHVNDVPSGIAVEDLQDKDRVYPGDGIAPYDVITETLGGMSGTKILSLELFNPTYYQQDALEVAKTGLKKTKEMFL</sequence>
<reference evidence="3 4" key="1">
    <citation type="journal article" date="2011" name="J. Bacteriol.">
        <title>Complete genome sequence of Algoriphagus sp. PR1, bacterial prey of a colony-forming choanoflagellate.</title>
        <authorList>
            <person name="Alegado R.A."/>
            <person name="Ferriera S."/>
            <person name="Nusbaum C."/>
            <person name="Young S.K."/>
            <person name="Zeng Q."/>
            <person name="Imamovic A."/>
            <person name="Fairclough S.R."/>
            <person name="King N."/>
        </authorList>
    </citation>
    <scope>NUCLEOTIDE SEQUENCE [LARGE SCALE GENOMIC DNA]</scope>
    <source>
        <strain evidence="3 4">PR1</strain>
    </source>
</reference>
<dbReference type="PANTHER" id="PTHR12110:SF48">
    <property type="entry name" value="BLL3656 PROTEIN"/>
    <property type="match status" value="1"/>
</dbReference>
<dbReference type="PANTHER" id="PTHR12110">
    <property type="entry name" value="HYDROXYPYRUVATE ISOMERASE"/>
    <property type="match status" value="1"/>
</dbReference>
<dbReference type="HOGENOM" id="CLU_849352_0_0_10"/>
<proteinExistence type="predicted"/>